<dbReference type="Proteomes" id="UP001320420">
    <property type="component" value="Unassembled WGS sequence"/>
</dbReference>
<feature type="region of interest" description="Disordered" evidence="1">
    <location>
        <begin position="313"/>
        <end position="351"/>
    </location>
</feature>
<evidence type="ECO:0000313" key="2">
    <source>
        <dbReference type="EMBL" id="KAK7755887.1"/>
    </source>
</evidence>
<gene>
    <name evidence="2" type="ORF">SLS62_002174</name>
</gene>
<feature type="region of interest" description="Disordered" evidence="1">
    <location>
        <begin position="96"/>
        <end position="193"/>
    </location>
</feature>
<evidence type="ECO:0000313" key="3">
    <source>
        <dbReference type="Proteomes" id="UP001320420"/>
    </source>
</evidence>
<feature type="compositionally biased region" description="Basic and acidic residues" evidence="1">
    <location>
        <begin position="96"/>
        <end position="118"/>
    </location>
</feature>
<feature type="compositionally biased region" description="Basic and acidic residues" evidence="1">
    <location>
        <begin position="260"/>
        <end position="275"/>
    </location>
</feature>
<keyword evidence="3" id="KW-1185">Reference proteome</keyword>
<protein>
    <submittedName>
        <fullName evidence="2">Uncharacterized protein</fullName>
    </submittedName>
</protein>
<reference evidence="2 3" key="1">
    <citation type="submission" date="2024-02" db="EMBL/GenBank/DDBJ databases">
        <title>De novo assembly and annotation of 12 fungi associated with fruit tree decline syndrome in Ontario, Canada.</title>
        <authorList>
            <person name="Sulman M."/>
            <person name="Ellouze W."/>
            <person name="Ilyukhin E."/>
        </authorList>
    </citation>
    <scope>NUCLEOTIDE SEQUENCE [LARGE SCALE GENOMIC DNA]</scope>
    <source>
        <strain evidence="2 3">M11/M66-122</strain>
    </source>
</reference>
<feature type="compositionally biased region" description="Basic and acidic residues" evidence="1">
    <location>
        <begin position="239"/>
        <end position="250"/>
    </location>
</feature>
<feature type="region of interest" description="Disordered" evidence="1">
    <location>
        <begin position="239"/>
        <end position="279"/>
    </location>
</feature>
<feature type="compositionally biased region" description="Basic and acidic residues" evidence="1">
    <location>
        <begin position="172"/>
        <end position="182"/>
    </location>
</feature>
<proteinExistence type="predicted"/>
<feature type="compositionally biased region" description="Basic and acidic residues" evidence="1">
    <location>
        <begin position="434"/>
        <end position="452"/>
    </location>
</feature>
<feature type="compositionally biased region" description="Basic and acidic residues" evidence="1">
    <location>
        <begin position="856"/>
        <end position="867"/>
    </location>
</feature>
<accession>A0AAN9UZB0</accession>
<name>A0AAN9UZB0_9PEZI</name>
<feature type="region of interest" description="Disordered" evidence="1">
    <location>
        <begin position="820"/>
        <end position="947"/>
    </location>
</feature>
<comment type="caution">
    <text evidence="2">The sequence shown here is derived from an EMBL/GenBank/DDBJ whole genome shotgun (WGS) entry which is preliminary data.</text>
</comment>
<dbReference type="EMBL" id="JAKJXP020000010">
    <property type="protein sequence ID" value="KAK7755887.1"/>
    <property type="molecule type" value="Genomic_DNA"/>
</dbReference>
<evidence type="ECO:0000256" key="1">
    <source>
        <dbReference type="SAM" id="MobiDB-lite"/>
    </source>
</evidence>
<organism evidence="2 3">
    <name type="scientific">Diatrype stigma</name>
    <dbReference type="NCBI Taxonomy" id="117547"/>
    <lineage>
        <taxon>Eukaryota</taxon>
        <taxon>Fungi</taxon>
        <taxon>Dikarya</taxon>
        <taxon>Ascomycota</taxon>
        <taxon>Pezizomycotina</taxon>
        <taxon>Sordariomycetes</taxon>
        <taxon>Xylariomycetidae</taxon>
        <taxon>Xylariales</taxon>
        <taxon>Diatrypaceae</taxon>
        <taxon>Diatrype</taxon>
    </lineage>
</organism>
<feature type="region of interest" description="Disordered" evidence="1">
    <location>
        <begin position="778"/>
        <end position="808"/>
    </location>
</feature>
<feature type="compositionally biased region" description="Basic and acidic residues" evidence="1">
    <location>
        <begin position="314"/>
        <end position="349"/>
    </location>
</feature>
<dbReference type="AlphaFoldDB" id="A0AAN9UZB0"/>
<feature type="region of interest" description="Disordered" evidence="1">
    <location>
        <begin position="25"/>
        <end position="70"/>
    </location>
</feature>
<sequence length="947" mass="105679">MAPIGALPEFVVGSPPQRAPGFLSRRVAEQEATSSEVQHLLSEELETDDASHFSEPSSDDQPRMAHSTNAYDEAIRSARISGGFADAGANQFEAIHDATSHPGGDDHQEQDNNTDGRTHARSATSEILSLYRRRPGDQVANSSVRRDQHPENGIFAGWHPLRAQPGPTGVSRQRDRLGHETDSSIPTLPHLRGPVDVSGYPYLEQAPGAPRLQPAHLYDDSVDYAATARLISDTGITDQENRYLRDDSRNRPQPQVHHGRSTDVLHHKDGNHQDSDDVSVSFPATTLRKQQHNELYLPTGYRKLPWSEEGIDATSKERGLSRKHVGDNSDDDLKQSSKKTPEGKGRGNDHISQNTTVSYIMKQVNDVPQQDPPQLQPALPVHPDMPKTKYRPSPINIDVAEELHKKSQGGRKYEIVHNVVKPKSHGLRFLRRQPKVETRQVKPEHPKVEQEPPRPTSSVYSQNTMDIQYSAKVSPLRINKAPDLPGKDNIIEKYQQWEQQNKESGGLPRSVTMPGVDEIRDVSPYTPLTGWLERDQDPRKGKKDMIGANGWLENAAIESQARLERKKGFFTSVKKRVQDMRRIQKEDTEAILRRSRSSRDAKGKPARNTAIVISFNPRAQAMVYCEIEWALSQTLDMFVKVQHNKGRLNLSKLKRIDDAWAALGRPRVLGYLYDLETQANLVLVHAESGEFEFYGPQRFDNVAIIACLRGFIADARQIQLRTYCYNDVVVAKHLLGARRLMTILGAMPQHFEVLASAGRLLQRSIGGDITGRAAGALYTGEPEDKPEAQTEPVAGESTAAPDTAAAHDHVDEKLETIAEQGSEPKLESEPEQPAAAPSTPAREQHLGEIEDIYGEPEQKRDEEKFGDDFVDEEEAPKPRFPARHVVSGGRAAAASHAEQPEGENSHLRQPMIPPYDQSQFSGEILQPRVYTQPKNGLSPWHPSNMPR</sequence>
<feature type="region of interest" description="Disordered" evidence="1">
    <location>
        <begin position="434"/>
        <end position="460"/>
    </location>
</feature>